<accession>Q4CXZ5</accession>
<proteinExistence type="predicted"/>
<dbReference type="InterPro" id="IPR011040">
    <property type="entry name" value="Sialidase"/>
</dbReference>
<keyword evidence="4" id="KW-1185">Reference proteome</keyword>
<dbReference type="PaxDb" id="353153-Q4CXZ5"/>
<feature type="region of interest" description="Disordered" evidence="1">
    <location>
        <begin position="17"/>
        <end position="38"/>
    </location>
</feature>
<sequence>MLSRVAAVMAPRTHNRCRVTGSRGRRREGRESEPQRPNMPRRVFTSAVLLLLVMTCCTGEAAAAGGGKSSIAINPFTGTTRIDANWMEFNETGSKITSIRVPGLVKVGDDVFAVAEAQCGEGNGAGSCAGIVSKHLNISDDSMDISTSDISLFRMQLGDTVANNFGTTGVLRPTTLVQGTVSTC</sequence>
<dbReference type="VEuPathDB" id="TriTrypDB:TcCLB.506373.39"/>
<dbReference type="AlphaFoldDB" id="Q4CXZ5"/>
<dbReference type="InParanoid" id="Q4CXZ5"/>
<protein>
    <submittedName>
        <fullName evidence="3">Trans-sialidase, putative</fullName>
    </submittedName>
</protein>
<dbReference type="RefSeq" id="XP_806998.1">
    <property type="nucleotide sequence ID" value="XM_801905.1"/>
</dbReference>
<dbReference type="Gene3D" id="2.120.10.10">
    <property type="match status" value="1"/>
</dbReference>
<evidence type="ECO:0000313" key="4">
    <source>
        <dbReference type="Proteomes" id="UP000002296"/>
    </source>
</evidence>
<dbReference type="SUPFAM" id="SSF50939">
    <property type="entry name" value="Sialidases"/>
    <property type="match status" value="1"/>
</dbReference>
<feature type="compositionally biased region" description="Basic residues" evidence="1">
    <location>
        <begin position="17"/>
        <end position="27"/>
    </location>
</feature>
<evidence type="ECO:0000259" key="2">
    <source>
        <dbReference type="Pfam" id="PF13859"/>
    </source>
</evidence>
<dbReference type="KEGG" id="tcr:506373.39"/>
<comment type="caution">
    <text evidence="3">The sequence shown here is derived from an EMBL/GenBank/DDBJ whole genome shotgun (WGS) entry which is preliminary data.</text>
</comment>
<dbReference type="EMBL" id="AAHK01001495">
    <property type="protein sequence ID" value="EAN85147.1"/>
    <property type="molecule type" value="Genomic_DNA"/>
</dbReference>
<reference evidence="3 4" key="1">
    <citation type="journal article" date="2005" name="Science">
        <title>The genome sequence of Trypanosoma cruzi, etiologic agent of Chagas disease.</title>
        <authorList>
            <person name="El-Sayed N.M."/>
            <person name="Myler P.J."/>
            <person name="Bartholomeu D.C."/>
            <person name="Nilsson D."/>
            <person name="Aggarwal G."/>
            <person name="Tran A.N."/>
            <person name="Ghedin E."/>
            <person name="Worthey E.A."/>
            <person name="Delcher A.L."/>
            <person name="Blandin G."/>
            <person name="Westenberger S.J."/>
            <person name="Caler E."/>
            <person name="Cerqueira G.C."/>
            <person name="Branche C."/>
            <person name="Haas B."/>
            <person name="Anupama A."/>
            <person name="Arner E."/>
            <person name="Aslund L."/>
            <person name="Attipoe P."/>
            <person name="Bontempi E."/>
            <person name="Bringaud F."/>
            <person name="Burton P."/>
            <person name="Cadag E."/>
            <person name="Campbell D.A."/>
            <person name="Carrington M."/>
            <person name="Crabtree J."/>
            <person name="Darban H."/>
            <person name="da Silveira J.F."/>
            <person name="de Jong P."/>
            <person name="Edwards K."/>
            <person name="Englund P.T."/>
            <person name="Fazelina G."/>
            <person name="Feldblyum T."/>
            <person name="Ferella M."/>
            <person name="Frasch A.C."/>
            <person name="Gull K."/>
            <person name="Horn D."/>
            <person name="Hou L."/>
            <person name="Huang Y."/>
            <person name="Kindlund E."/>
            <person name="Klingbeil M."/>
            <person name="Kluge S."/>
            <person name="Koo H."/>
            <person name="Lacerda D."/>
            <person name="Levin M.J."/>
            <person name="Lorenzi H."/>
            <person name="Louie T."/>
            <person name="Machado C.R."/>
            <person name="McCulloch R."/>
            <person name="McKenna A."/>
            <person name="Mizuno Y."/>
            <person name="Mottram J.C."/>
            <person name="Nelson S."/>
            <person name="Ochaya S."/>
            <person name="Osoegawa K."/>
            <person name="Pai G."/>
            <person name="Parsons M."/>
            <person name="Pentony M."/>
            <person name="Pettersson U."/>
            <person name="Pop M."/>
            <person name="Ramirez J.L."/>
            <person name="Rinta J."/>
            <person name="Robertson L."/>
            <person name="Salzberg S.L."/>
            <person name="Sanchez D.O."/>
            <person name="Seyler A."/>
            <person name="Sharma R."/>
            <person name="Shetty J."/>
            <person name="Simpson A.J."/>
            <person name="Sisk E."/>
            <person name="Tammi M.T."/>
            <person name="Tarleton R."/>
            <person name="Teixeira S."/>
            <person name="Van Aken S."/>
            <person name="Vogt C."/>
            <person name="Ward P.N."/>
            <person name="Wickstead B."/>
            <person name="Wortman J."/>
            <person name="White O."/>
            <person name="Fraser C.M."/>
            <person name="Stuart K.D."/>
            <person name="Andersson B."/>
        </authorList>
    </citation>
    <scope>NUCLEOTIDE SEQUENCE [LARGE SCALE GENOMIC DNA]</scope>
    <source>
        <strain evidence="3 4">CL Brener</strain>
    </source>
</reference>
<feature type="domain" description="Sialidase" evidence="2">
    <location>
        <begin position="101"/>
        <end position="146"/>
    </location>
</feature>
<organism evidence="3 4">
    <name type="scientific">Trypanosoma cruzi (strain CL Brener)</name>
    <dbReference type="NCBI Taxonomy" id="353153"/>
    <lineage>
        <taxon>Eukaryota</taxon>
        <taxon>Discoba</taxon>
        <taxon>Euglenozoa</taxon>
        <taxon>Kinetoplastea</taxon>
        <taxon>Metakinetoplastina</taxon>
        <taxon>Trypanosomatida</taxon>
        <taxon>Trypanosomatidae</taxon>
        <taxon>Trypanosoma</taxon>
        <taxon>Schizotrypanum</taxon>
    </lineage>
</organism>
<evidence type="ECO:0000313" key="3">
    <source>
        <dbReference type="EMBL" id="EAN85147.1"/>
    </source>
</evidence>
<dbReference type="InterPro" id="IPR036278">
    <property type="entry name" value="Sialidase_sf"/>
</dbReference>
<gene>
    <name evidence="3" type="ORF">Tc00.1047053506373.39</name>
</gene>
<evidence type="ECO:0000256" key="1">
    <source>
        <dbReference type="SAM" id="MobiDB-lite"/>
    </source>
</evidence>
<feature type="non-terminal residue" evidence="3">
    <location>
        <position position="184"/>
    </location>
</feature>
<dbReference type="Pfam" id="PF13859">
    <property type="entry name" value="BNR_3"/>
    <property type="match status" value="1"/>
</dbReference>
<dbReference type="Proteomes" id="UP000002296">
    <property type="component" value="Unassembled WGS sequence"/>
</dbReference>
<name>Q4CXZ5_TRYCC</name>
<dbReference type="GeneID" id="3537143"/>